<comment type="caution">
    <text evidence="5">The sequence shown here is derived from an EMBL/GenBank/DDBJ whole genome shotgun (WGS) entry which is preliminary data.</text>
</comment>
<feature type="domain" description="FAD-binding" evidence="4">
    <location>
        <begin position="8"/>
        <end position="160"/>
    </location>
</feature>
<dbReference type="InterPro" id="IPR036188">
    <property type="entry name" value="FAD/NAD-bd_sf"/>
</dbReference>
<keyword evidence="3" id="KW-0274">FAD</keyword>
<dbReference type="GO" id="GO:0071949">
    <property type="term" value="F:FAD binding"/>
    <property type="evidence" value="ECO:0007669"/>
    <property type="project" value="InterPro"/>
</dbReference>
<evidence type="ECO:0000256" key="1">
    <source>
        <dbReference type="ARBA" id="ARBA00001974"/>
    </source>
</evidence>
<dbReference type="PANTHER" id="PTHR43004">
    <property type="entry name" value="TRK SYSTEM POTASSIUM UPTAKE PROTEIN"/>
    <property type="match status" value="1"/>
</dbReference>
<dbReference type="InterPro" id="IPR002938">
    <property type="entry name" value="FAD-bd"/>
</dbReference>
<organism evidence="5 6">
    <name type="scientific">Microvirga lupini</name>
    <dbReference type="NCBI Taxonomy" id="420324"/>
    <lineage>
        <taxon>Bacteria</taxon>
        <taxon>Pseudomonadati</taxon>
        <taxon>Pseudomonadota</taxon>
        <taxon>Alphaproteobacteria</taxon>
        <taxon>Hyphomicrobiales</taxon>
        <taxon>Methylobacteriaceae</taxon>
        <taxon>Microvirga</taxon>
    </lineage>
</organism>
<comment type="cofactor">
    <cofactor evidence="1">
        <name>FAD</name>
        <dbReference type="ChEBI" id="CHEBI:57692"/>
    </cofactor>
</comment>
<dbReference type="AlphaFoldDB" id="A0A7W4YXU5"/>
<dbReference type="Pfam" id="PF01494">
    <property type="entry name" value="FAD_binding_3"/>
    <property type="match status" value="1"/>
</dbReference>
<dbReference type="EMBL" id="JACHWB010000006">
    <property type="protein sequence ID" value="MBB3020885.1"/>
    <property type="molecule type" value="Genomic_DNA"/>
</dbReference>
<keyword evidence="2" id="KW-0285">Flavoprotein</keyword>
<dbReference type="SUPFAM" id="SSF51905">
    <property type="entry name" value="FAD/NAD(P)-binding domain"/>
    <property type="match status" value="1"/>
</dbReference>
<dbReference type="Gene3D" id="3.50.50.60">
    <property type="entry name" value="FAD/NAD(P)-binding domain"/>
    <property type="match status" value="1"/>
</dbReference>
<dbReference type="Proteomes" id="UP000532010">
    <property type="component" value="Unassembled WGS sequence"/>
</dbReference>
<dbReference type="InterPro" id="IPR050641">
    <property type="entry name" value="RIFMO-like"/>
</dbReference>
<evidence type="ECO:0000259" key="4">
    <source>
        <dbReference type="Pfam" id="PF01494"/>
    </source>
</evidence>
<dbReference type="PANTHER" id="PTHR43004:SF19">
    <property type="entry name" value="BINDING MONOOXYGENASE, PUTATIVE (JCVI)-RELATED"/>
    <property type="match status" value="1"/>
</dbReference>
<sequence>MSDAEQDDAQVVIVGGGPVGMGLAVELGQRSIRCVVVERYTSPQPIPKGQNLTQRTMEHFHFWGAEQALRAARTIPREYGIGGLTAYGTLLGDYTYDWLQRELVRPFYFTDNERLPQYATEAVLRQRAAEIPYVSTFYGWSAEAINQDDDRAHVVIAKHKQMSAGSCGPGTS</sequence>
<reference evidence="5 6" key="1">
    <citation type="submission" date="2020-08" db="EMBL/GenBank/DDBJ databases">
        <title>The Agave Microbiome: Exploring the role of microbial communities in plant adaptations to desert environments.</title>
        <authorList>
            <person name="Partida-Martinez L.P."/>
        </authorList>
    </citation>
    <scope>NUCLEOTIDE SEQUENCE [LARGE SCALE GENOMIC DNA]</scope>
    <source>
        <strain evidence="5 6">AT3.9</strain>
    </source>
</reference>
<keyword evidence="6" id="KW-1185">Reference proteome</keyword>
<evidence type="ECO:0000256" key="3">
    <source>
        <dbReference type="ARBA" id="ARBA00022827"/>
    </source>
</evidence>
<evidence type="ECO:0000313" key="5">
    <source>
        <dbReference type="EMBL" id="MBB3020885.1"/>
    </source>
</evidence>
<evidence type="ECO:0000256" key="2">
    <source>
        <dbReference type="ARBA" id="ARBA00022630"/>
    </source>
</evidence>
<dbReference type="GO" id="GO:0016709">
    <property type="term" value="F:oxidoreductase activity, acting on paired donors, with incorporation or reduction of molecular oxygen, NAD(P)H as one donor, and incorporation of one atom of oxygen"/>
    <property type="evidence" value="ECO:0007669"/>
    <property type="project" value="UniProtKB-ARBA"/>
</dbReference>
<protein>
    <submittedName>
        <fullName evidence="5">2-polyprenyl-6-methoxyphenol hydroxylase-like FAD-dependent oxidoreductase</fullName>
    </submittedName>
</protein>
<name>A0A7W4YXU5_9HYPH</name>
<evidence type="ECO:0000313" key="6">
    <source>
        <dbReference type="Proteomes" id="UP000532010"/>
    </source>
</evidence>
<accession>A0A7W4YXU5</accession>
<dbReference type="RefSeq" id="WP_281381388.1">
    <property type="nucleotide sequence ID" value="NZ_JACHWB010000006.1"/>
</dbReference>
<proteinExistence type="predicted"/>
<gene>
    <name evidence="5" type="ORF">FHR70_003973</name>
</gene>